<reference evidence="2" key="1">
    <citation type="journal article" date="2015" name="Nature">
        <title>Complex archaea that bridge the gap between prokaryotes and eukaryotes.</title>
        <authorList>
            <person name="Spang A."/>
            <person name="Saw J.H."/>
            <person name="Jorgensen S.L."/>
            <person name="Zaremba-Niedzwiedzka K."/>
            <person name="Martijn J."/>
            <person name="Lind A.E."/>
            <person name="van Eijk R."/>
            <person name="Schleper C."/>
            <person name="Guy L."/>
            <person name="Ettema T.J."/>
        </authorList>
    </citation>
    <scope>NUCLEOTIDE SEQUENCE</scope>
</reference>
<sequence>MAGKRKNRREFLESTIGRFWFSVDRKGSDECWIWHGIKALPNDYGFVYGRHSVYIGNGKSVSYRAHRFAWMLANGEIPAGMCILHKCDVPLCVNPRHLEIGTVRDNNRDAMRKGRVTHGEDVNTAKLTEDQVREIFCSPKGYSELGREYGVDPTNIMKIKRGESWKHLNLGTPA</sequence>
<evidence type="ECO:0000313" key="2">
    <source>
        <dbReference type="EMBL" id="KKM84938.1"/>
    </source>
</evidence>
<dbReference type="Pfam" id="PF13392">
    <property type="entry name" value="HNH_3"/>
    <property type="match status" value="1"/>
</dbReference>
<name>A0A0F9KTB1_9ZZZZ</name>
<evidence type="ECO:0000259" key="1">
    <source>
        <dbReference type="Pfam" id="PF13392"/>
    </source>
</evidence>
<dbReference type="SUPFAM" id="SSF54060">
    <property type="entry name" value="His-Me finger endonucleases"/>
    <property type="match status" value="1"/>
</dbReference>
<dbReference type="AlphaFoldDB" id="A0A0F9KTB1"/>
<dbReference type="InterPro" id="IPR003615">
    <property type="entry name" value="HNH_nuc"/>
</dbReference>
<dbReference type="InterPro" id="IPR044925">
    <property type="entry name" value="His-Me_finger_sf"/>
</dbReference>
<gene>
    <name evidence="2" type="ORF">LCGC14_1294150</name>
</gene>
<feature type="domain" description="HNH nuclease" evidence="1">
    <location>
        <begin position="63"/>
        <end position="108"/>
    </location>
</feature>
<dbReference type="EMBL" id="LAZR01007490">
    <property type="protein sequence ID" value="KKM84938.1"/>
    <property type="molecule type" value="Genomic_DNA"/>
</dbReference>
<protein>
    <recommendedName>
        <fullName evidence="1">HNH nuclease domain-containing protein</fullName>
    </recommendedName>
</protein>
<dbReference type="Gene3D" id="3.90.75.20">
    <property type="match status" value="1"/>
</dbReference>
<comment type="caution">
    <text evidence="2">The sequence shown here is derived from an EMBL/GenBank/DDBJ whole genome shotgun (WGS) entry which is preliminary data.</text>
</comment>
<proteinExistence type="predicted"/>
<accession>A0A0F9KTB1</accession>
<organism evidence="2">
    <name type="scientific">marine sediment metagenome</name>
    <dbReference type="NCBI Taxonomy" id="412755"/>
    <lineage>
        <taxon>unclassified sequences</taxon>
        <taxon>metagenomes</taxon>
        <taxon>ecological metagenomes</taxon>
    </lineage>
</organism>